<dbReference type="InterPro" id="IPR028978">
    <property type="entry name" value="Chorismate_lyase_/UTRA_dom_sf"/>
</dbReference>
<reference evidence="6 7" key="1">
    <citation type="submission" date="2020-07" db="EMBL/GenBank/DDBJ databases">
        <title>Sequencing the genomes of 1000 actinobacteria strains.</title>
        <authorList>
            <person name="Klenk H.-P."/>
        </authorList>
    </citation>
    <scope>NUCLEOTIDE SEQUENCE [LARGE SCALE GENOMIC DNA]</scope>
    <source>
        <strain evidence="6 7">DSM 22083</strain>
    </source>
</reference>
<name>A0A7Y9LD38_9ACTN</name>
<dbReference type="SMART" id="SM00866">
    <property type="entry name" value="UTRA"/>
    <property type="match status" value="1"/>
</dbReference>
<organism evidence="6 7">
    <name type="scientific">Microlunatus parietis</name>
    <dbReference type="NCBI Taxonomy" id="682979"/>
    <lineage>
        <taxon>Bacteria</taxon>
        <taxon>Bacillati</taxon>
        <taxon>Actinomycetota</taxon>
        <taxon>Actinomycetes</taxon>
        <taxon>Propionibacteriales</taxon>
        <taxon>Propionibacteriaceae</taxon>
        <taxon>Microlunatus</taxon>
    </lineage>
</organism>
<dbReference type="CDD" id="cd07377">
    <property type="entry name" value="WHTH_GntR"/>
    <property type="match status" value="1"/>
</dbReference>
<evidence type="ECO:0000256" key="2">
    <source>
        <dbReference type="ARBA" id="ARBA00023125"/>
    </source>
</evidence>
<accession>A0A7Y9LD38</accession>
<dbReference type="RefSeq" id="WP_218871688.1">
    <property type="nucleotide sequence ID" value="NZ_JACCBU010000001.1"/>
</dbReference>
<dbReference type="InterPro" id="IPR036388">
    <property type="entry name" value="WH-like_DNA-bd_sf"/>
</dbReference>
<evidence type="ECO:0000256" key="3">
    <source>
        <dbReference type="ARBA" id="ARBA00023163"/>
    </source>
</evidence>
<dbReference type="Pfam" id="PF07702">
    <property type="entry name" value="UTRA"/>
    <property type="match status" value="1"/>
</dbReference>
<dbReference type="GO" id="GO:0045892">
    <property type="term" value="P:negative regulation of DNA-templated transcription"/>
    <property type="evidence" value="ECO:0007669"/>
    <property type="project" value="TreeGrafter"/>
</dbReference>
<dbReference type="InterPro" id="IPR036390">
    <property type="entry name" value="WH_DNA-bd_sf"/>
</dbReference>
<keyword evidence="7" id="KW-1185">Reference proteome</keyword>
<dbReference type="AlphaFoldDB" id="A0A7Y9LD38"/>
<dbReference type="Pfam" id="PF00392">
    <property type="entry name" value="GntR"/>
    <property type="match status" value="1"/>
</dbReference>
<dbReference type="EMBL" id="JACCBU010000001">
    <property type="protein sequence ID" value="NYE75494.1"/>
    <property type="molecule type" value="Genomic_DNA"/>
</dbReference>
<proteinExistence type="predicted"/>
<dbReference type="PANTHER" id="PTHR44846">
    <property type="entry name" value="MANNOSYL-D-GLYCERATE TRANSPORT/METABOLISM SYSTEM REPRESSOR MNGR-RELATED"/>
    <property type="match status" value="1"/>
</dbReference>
<evidence type="ECO:0000259" key="5">
    <source>
        <dbReference type="PROSITE" id="PS50949"/>
    </source>
</evidence>
<feature type="region of interest" description="Disordered" evidence="4">
    <location>
        <begin position="1"/>
        <end position="21"/>
    </location>
</feature>
<keyword evidence="2" id="KW-0238">DNA-binding</keyword>
<dbReference type="GO" id="GO:0003677">
    <property type="term" value="F:DNA binding"/>
    <property type="evidence" value="ECO:0007669"/>
    <property type="project" value="UniProtKB-KW"/>
</dbReference>
<protein>
    <submittedName>
        <fullName evidence="6">GntR family transcriptional regulator</fullName>
    </submittedName>
</protein>
<dbReference type="SUPFAM" id="SSF64288">
    <property type="entry name" value="Chorismate lyase-like"/>
    <property type="match status" value="1"/>
</dbReference>
<evidence type="ECO:0000256" key="4">
    <source>
        <dbReference type="SAM" id="MobiDB-lite"/>
    </source>
</evidence>
<dbReference type="GO" id="GO:0003700">
    <property type="term" value="F:DNA-binding transcription factor activity"/>
    <property type="evidence" value="ECO:0007669"/>
    <property type="project" value="InterPro"/>
</dbReference>
<dbReference type="Proteomes" id="UP000569914">
    <property type="component" value="Unassembled WGS sequence"/>
</dbReference>
<comment type="caution">
    <text evidence="6">The sequence shown here is derived from an EMBL/GenBank/DDBJ whole genome shotgun (WGS) entry which is preliminary data.</text>
</comment>
<dbReference type="InterPro" id="IPR000524">
    <property type="entry name" value="Tscrpt_reg_HTH_GntR"/>
</dbReference>
<dbReference type="PANTHER" id="PTHR44846:SF17">
    <property type="entry name" value="GNTR-FAMILY TRANSCRIPTIONAL REGULATOR"/>
    <property type="match status" value="1"/>
</dbReference>
<dbReference type="SMART" id="SM00345">
    <property type="entry name" value="HTH_GNTR"/>
    <property type="match status" value="1"/>
</dbReference>
<dbReference type="InterPro" id="IPR011663">
    <property type="entry name" value="UTRA"/>
</dbReference>
<dbReference type="PRINTS" id="PR00035">
    <property type="entry name" value="HTHGNTR"/>
</dbReference>
<feature type="domain" description="HTH gntR-type" evidence="5">
    <location>
        <begin position="19"/>
        <end position="86"/>
    </location>
</feature>
<dbReference type="InterPro" id="IPR050679">
    <property type="entry name" value="Bact_HTH_transcr_reg"/>
</dbReference>
<dbReference type="PROSITE" id="PS50949">
    <property type="entry name" value="HTH_GNTR"/>
    <property type="match status" value="1"/>
</dbReference>
<sequence length="253" mass="27399">MTSRPRRIPADQTSAQPRRDRADRLAAELRGRILSGAVPPGDRLDEPSLTAEFGASRNAVREALDLLRAEGLIERRRGAGTRVLAAKFGHGLDRLAGLAEALADRGAVRNEVLRAEELDEHPDPGADRLGLGPGDPVVRLERLRLINDEPLSLDLSYLPVDVGRPLLDADLEGTDVFALIEAGGHRLGLAEVTVHATNATPAAAQALRIEPGDAIFTIERLTRLADGRPIDDEVLRVRADRLSLHANLHRGTR</sequence>
<evidence type="ECO:0000256" key="1">
    <source>
        <dbReference type="ARBA" id="ARBA00023015"/>
    </source>
</evidence>
<gene>
    <name evidence="6" type="ORF">BKA15_006823</name>
</gene>
<evidence type="ECO:0000313" key="6">
    <source>
        <dbReference type="EMBL" id="NYE75494.1"/>
    </source>
</evidence>
<keyword evidence="1" id="KW-0805">Transcription regulation</keyword>
<dbReference type="SUPFAM" id="SSF46785">
    <property type="entry name" value="Winged helix' DNA-binding domain"/>
    <property type="match status" value="1"/>
</dbReference>
<dbReference type="Gene3D" id="3.40.1410.10">
    <property type="entry name" value="Chorismate lyase-like"/>
    <property type="match status" value="1"/>
</dbReference>
<evidence type="ECO:0000313" key="7">
    <source>
        <dbReference type="Proteomes" id="UP000569914"/>
    </source>
</evidence>
<dbReference type="Gene3D" id="1.10.10.10">
    <property type="entry name" value="Winged helix-like DNA-binding domain superfamily/Winged helix DNA-binding domain"/>
    <property type="match status" value="1"/>
</dbReference>
<keyword evidence="3" id="KW-0804">Transcription</keyword>